<dbReference type="STRING" id="858640.A3K86_22170"/>
<keyword evidence="1" id="KW-0812">Transmembrane</keyword>
<dbReference type="OrthoDB" id="5872230at2"/>
<evidence type="ECO:0000313" key="3">
    <source>
        <dbReference type="Proteomes" id="UP000078503"/>
    </source>
</evidence>
<organism evidence="2 3">
    <name type="scientific">Photobacterium jeanii</name>
    <dbReference type="NCBI Taxonomy" id="858640"/>
    <lineage>
        <taxon>Bacteria</taxon>
        <taxon>Pseudomonadati</taxon>
        <taxon>Pseudomonadota</taxon>
        <taxon>Gammaproteobacteria</taxon>
        <taxon>Vibrionales</taxon>
        <taxon>Vibrionaceae</taxon>
        <taxon>Photobacterium</taxon>
    </lineage>
</organism>
<name>A0A178K4F9_9GAMM</name>
<sequence>MQQWLKARSGKMLVAIFSLWSLVGCVLYPTTRVYYKPILSAKASDLTAIAGQSCGYHKAKFDGLRKQLKANNTVVNLYPEYGEGSNLKVTLVLEEMGESTRPDLQTQFYLKVPRLTEGSSAEESLIEDNSTTKAAPDYQSLYPHQAELIYAQHSVNSVGQSIKRTGYSVTFEWQHEAPEQLSFYLDMAGELSEFQFELVEQPDIYYSSINC</sequence>
<protein>
    <submittedName>
        <fullName evidence="2">Uncharacterized protein</fullName>
    </submittedName>
</protein>
<reference evidence="2 3" key="1">
    <citation type="submission" date="2016-03" db="EMBL/GenBank/DDBJ databases">
        <title>Photobacterium proteolyticum sp. nov. a protease producing bacterium isolated from ocean sediments of Laizhou Bay.</title>
        <authorList>
            <person name="Li Y."/>
        </authorList>
    </citation>
    <scope>NUCLEOTIDE SEQUENCE [LARGE SCALE GENOMIC DNA]</scope>
    <source>
        <strain evidence="2 3">R-40508</strain>
    </source>
</reference>
<keyword evidence="1" id="KW-1133">Transmembrane helix</keyword>
<proteinExistence type="predicted"/>
<keyword evidence="3" id="KW-1185">Reference proteome</keyword>
<dbReference type="RefSeq" id="WP_068336820.1">
    <property type="nucleotide sequence ID" value="NZ_LVHF01000033.1"/>
</dbReference>
<dbReference type="PROSITE" id="PS51257">
    <property type="entry name" value="PROKAR_LIPOPROTEIN"/>
    <property type="match status" value="1"/>
</dbReference>
<accession>A0A178K4F9</accession>
<evidence type="ECO:0000313" key="2">
    <source>
        <dbReference type="EMBL" id="OAN11624.1"/>
    </source>
</evidence>
<evidence type="ECO:0000256" key="1">
    <source>
        <dbReference type="SAM" id="Phobius"/>
    </source>
</evidence>
<feature type="transmembrane region" description="Helical" evidence="1">
    <location>
        <begin position="12"/>
        <end position="30"/>
    </location>
</feature>
<dbReference type="AlphaFoldDB" id="A0A178K4F9"/>
<comment type="caution">
    <text evidence="2">The sequence shown here is derived from an EMBL/GenBank/DDBJ whole genome shotgun (WGS) entry which is preliminary data.</text>
</comment>
<keyword evidence="1" id="KW-0472">Membrane</keyword>
<dbReference type="Proteomes" id="UP000078503">
    <property type="component" value="Unassembled WGS sequence"/>
</dbReference>
<dbReference type="EMBL" id="LVHF01000033">
    <property type="protein sequence ID" value="OAN11624.1"/>
    <property type="molecule type" value="Genomic_DNA"/>
</dbReference>
<gene>
    <name evidence="2" type="ORF">A3K86_22170</name>
</gene>